<evidence type="ECO:0000256" key="1">
    <source>
        <dbReference type="SAM" id="MobiDB-lite"/>
    </source>
</evidence>
<feature type="region of interest" description="Disordered" evidence="1">
    <location>
        <begin position="42"/>
        <end position="78"/>
    </location>
</feature>
<name>A0A1J8QHG5_9AGAM</name>
<evidence type="ECO:0000313" key="3">
    <source>
        <dbReference type="Proteomes" id="UP000183567"/>
    </source>
</evidence>
<comment type="caution">
    <text evidence="2">The sequence shown here is derived from an EMBL/GenBank/DDBJ whole genome shotgun (WGS) entry which is preliminary data.</text>
</comment>
<sequence>MWGHGFEVLQNRANLPRPAVPVPAPTGPSMEIHDREVAIRNHDEARAAPPAGSSTMGAGAGESVESGAQMRWDEDDVM</sequence>
<dbReference type="AlphaFoldDB" id="A0A1J8QHG5"/>
<accession>A0A1J8QHG5</accession>
<keyword evidence="3" id="KW-1185">Reference proteome</keyword>
<dbReference type="Proteomes" id="UP000183567">
    <property type="component" value="Unassembled WGS sequence"/>
</dbReference>
<protein>
    <submittedName>
        <fullName evidence="2">Uncharacterized protein</fullName>
    </submittedName>
</protein>
<dbReference type="EMBL" id="LVVM01001074">
    <property type="protein sequence ID" value="OJA19387.1"/>
    <property type="molecule type" value="Genomic_DNA"/>
</dbReference>
<feature type="non-terminal residue" evidence="2">
    <location>
        <position position="78"/>
    </location>
</feature>
<proteinExistence type="predicted"/>
<evidence type="ECO:0000313" key="2">
    <source>
        <dbReference type="EMBL" id="OJA19387.1"/>
    </source>
</evidence>
<gene>
    <name evidence="2" type="ORF">AZE42_14112</name>
</gene>
<organism evidence="2 3">
    <name type="scientific">Rhizopogon vesiculosus</name>
    <dbReference type="NCBI Taxonomy" id="180088"/>
    <lineage>
        <taxon>Eukaryota</taxon>
        <taxon>Fungi</taxon>
        <taxon>Dikarya</taxon>
        <taxon>Basidiomycota</taxon>
        <taxon>Agaricomycotina</taxon>
        <taxon>Agaricomycetes</taxon>
        <taxon>Agaricomycetidae</taxon>
        <taxon>Boletales</taxon>
        <taxon>Suillineae</taxon>
        <taxon>Rhizopogonaceae</taxon>
        <taxon>Rhizopogon</taxon>
    </lineage>
</organism>
<reference evidence="2 3" key="1">
    <citation type="submission" date="2016-03" db="EMBL/GenBank/DDBJ databases">
        <title>Comparative genomics of the ectomycorrhizal sister species Rhizopogon vinicolor and Rhizopogon vesiculosus (Basidiomycota: Boletales) reveals a divergence of the mating type B locus.</title>
        <authorList>
            <person name="Mujic A.B."/>
            <person name="Kuo A."/>
            <person name="Tritt A."/>
            <person name="Lipzen A."/>
            <person name="Chen C."/>
            <person name="Johnson J."/>
            <person name="Sharma A."/>
            <person name="Barry K."/>
            <person name="Grigoriev I.V."/>
            <person name="Spatafora J.W."/>
        </authorList>
    </citation>
    <scope>NUCLEOTIDE SEQUENCE [LARGE SCALE GENOMIC DNA]</scope>
    <source>
        <strain evidence="2 3">AM-OR11-056</strain>
    </source>
</reference>